<sequence length="1052" mass="113655">MKRRRLRYGIAVLCLSWVGMLYAVSGRGFLPHPGLPAASVTGMAQDDEGFLWLGTEAGLVRYDGVRFKVFRHTDVPPSGLGNSAVSALANSKHGGLWLTTGRGLSLFDPVTFNGVRYGDGETATGPAYGDGNQQLHGVVSDRNDWLWSSSGTNLVRYERHAGTWQDFPAPSEQLGDAILSLFGDAHGLWLGMRGGLWHFDPVSETFTSVAGADGARVHLLVAGKADLLWCGTSAGLRVVDQRTKTFQAVDEEGWSRAPVTALAADDDGRLWFADQHGLFEMDQAARKPVPLIGRSDATRFGSLIPFAREGAGATDPSPHSVVGAVQALFCDRDGSLWVAGSRGLFVVHRRETPLRWLAINRDVQRAPRCQPVFDAAGGMWTATETGFAVVDPTTGAVVHTVDLQDTAPLDVLARRGNEVWAANREGLLRLDRQAQIAAPVPFPSDPVQAGSTRVRDLLCDVRGTMWLASDHGLFRFHPKTDQALMPVTLPEAGSRGPGWQDVTTLAAGLAGELWLGTQRGLVFWDPESGTRRFFAYEPGRRGSLSAGKVTAVLEDEHGVVWVGTEGGGLHQMVDRATDAFTTVGPDEGLPAAALWDLAQDRTGRLWVVGPAGLFYTKPGQKQFQHFDALDPWLGNRVFFSQTHTDRLCVVSAAGLFYTDQVGEPMPAAPPVVSDVVRMRPGSDVPAASVWSEARREGTVSEAADAVTLAFELADMDYGRGRPTPFWYRLDGFDEGWRYAVPAQKRLIYAYLPAGYYQLFFRYGDGAGRETAALSFSVEGDFWSSLPTWPWVLGVVVLVVALGALLTRRRVKPEPVPPGEAPLGGYQKQVLATVSHELRTPLNGIIGLSQALLENTPPPESPAGREHLALVVQSGRRLAGLLDAMLDFDRVGRGDLEAALAPLQLRPLVADVLLLARGTLGDRDLTLVNQVDADLPLVNADAQRLSQVLHNLVGNAVKFTEQGRVTVSAEVKEGMMRVTVRDTGIGIPDGLRHLIFKPFRQGHGSTTRVHGGVGLGLTIAEQLVTLHGGTLTLLPQTGKGAAFCFTLPLADER</sequence>
<dbReference type="Gene3D" id="2.130.10.10">
    <property type="entry name" value="YVTN repeat-like/Quinoprotein amine dehydrogenase"/>
    <property type="match status" value="2"/>
</dbReference>
<dbReference type="SMART" id="SM00387">
    <property type="entry name" value="HATPase_c"/>
    <property type="match status" value="1"/>
</dbReference>
<dbReference type="GO" id="GO:0000155">
    <property type="term" value="F:phosphorelay sensor kinase activity"/>
    <property type="evidence" value="ECO:0007669"/>
    <property type="project" value="InterPro"/>
</dbReference>
<dbReference type="Gene3D" id="3.30.565.10">
    <property type="entry name" value="Histidine kinase-like ATPase, C-terminal domain"/>
    <property type="match status" value="1"/>
</dbReference>
<dbReference type="PANTHER" id="PTHR43547">
    <property type="entry name" value="TWO-COMPONENT HISTIDINE KINASE"/>
    <property type="match status" value="1"/>
</dbReference>
<dbReference type="Proteomes" id="UP000664417">
    <property type="component" value="Unassembled WGS sequence"/>
</dbReference>
<evidence type="ECO:0000256" key="3">
    <source>
        <dbReference type="ARBA" id="ARBA00022553"/>
    </source>
</evidence>
<dbReference type="InterPro" id="IPR036890">
    <property type="entry name" value="HATPase_C_sf"/>
</dbReference>
<dbReference type="PRINTS" id="PR00344">
    <property type="entry name" value="BCTRLSENSOR"/>
</dbReference>
<comment type="caution">
    <text evidence="5">The sequence shown here is derived from an EMBL/GenBank/DDBJ whole genome shotgun (WGS) entry which is preliminary data.</text>
</comment>
<dbReference type="SUPFAM" id="SSF55874">
    <property type="entry name" value="ATPase domain of HSP90 chaperone/DNA topoisomerase II/histidine kinase"/>
    <property type="match status" value="1"/>
</dbReference>
<dbReference type="PROSITE" id="PS50109">
    <property type="entry name" value="HIS_KIN"/>
    <property type="match status" value="1"/>
</dbReference>
<dbReference type="CDD" id="cd16922">
    <property type="entry name" value="HATPase_EvgS-ArcB-TorS-like"/>
    <property type="match status" value="1"/>
</dbReference>
<name>A0A8J7QN76_9BACT</name>
<dbReference type="AlphaFoldDB" id="A0A8J7QN76"/>
<dbReference type="InterPro" id="IPR015943">
    <property type="entry name" value="WD40/YVTN_repeat-like_dom_sf"/>
</dbReference>
<dbReference type="PANTHER" id="PTHR43547:SF2">
    <property type="entry name" value="HYBRID SIGNAL TRANSDUCTION HISTIDINE KINASE C"/>
    <property type="match status" value="1"/>
</dbReference>
<dbReference type="InterPro" id="IPR011110">
    <property type="entry name" value="Reg_prop"/>
</dbReference>
<dbReference type="InterPro" id="IPR004358">
    <property type="entry name" value="Sig_transdc_His_kin-like_C"/>
</dbReference>
<feature type="domain" description="Histidine kinase" evidence="4">
    <location>
        <begin position="832"/>
        <end position="1050"/>
    </location>
</feature>
<dbReference type="SMART" id="SM00388">
    <property type="entry name" value="HisKA"/>
    <property type="match status" value="1"/>
</dbReference>
<dbReference type="SUPFAM" id="SSF47384">
    <property type="entry name" value="Homodimeric domain of signal transducing histidine kinase"/>
    <property type="match status" value="1"/>
</dbReference>
<organism evidence="5 6">
    <name type="scientific">Acanthopleuribacter pedis</name>
    <dbReference type="NCBI Taxonomy" id="442870"/>
    <lineage>
        <taxon>Bacteria</taxon>
        <taxon>Pseudomonadati</taxon>
        <taxon>Acidobacteriota</taxon>
        <taxon>Holophagae</taxon>
        <taxon>Acanthopleuribacterales</taxon>
        <taxon>Acanthopleuribacteraceae</taxon>
        <taxon>Acanthopleuribacter</taxon>
    </lineage>
</organism>
<proteinExistence type="predicted"/>
<evidence type="ECO:0000256" key="1">
    <source>
        <dbReference type="ARBA" id="ARBA00000085"/>
    </source>
</evidence>
<dbReference type="CDD" id="cd00082">
    <property type="entry name" value="HisKA"/>
    <property type="match status" value="1"/>
</dbReference>
<reference evidence="5" key="1">
    <citation type="submission" date="2021-03" db="EMBL/GenBank/DDBJ databases">
        <authorList>
            <person name="Wang G."/>
        </authorList>
    </citation>
    <scope>NUCLEOTIDE SEQUENCE</scope>
    <source>
        <strain evidence="5">KCTC 12899</strain>
    </source>
</reference>
<dbReference type="Pfam" id="PF07494">
    <property type="entry name" value="Reg_prop"/>
    <property type="match status" value="2"/>
</dbReference>
<protein>
    <recommendedName>
        <fullName evidence="2">histidine kinase</fullName>
        <ecNumber evidence="2">2.7.13.3</ecNumber>
    </recommendedName>
</protein>
<evidence type="ECO:0000313" key="6">
    <source>
        <dbReference type="Proteomes" id="UP000664417"/>
    </source>
</evidence>
<comment type="catalytic activity">
    <reaction evidence="1">
        <text>ATP + protein L-histidine = ADP + protein N-phospho-L-histidine.</text>
        <dbReference type="EC" id="2.7.13.3"/>
    </reaction>
</comment>
<dbReference type="Pfam" id="PF00512">
    <property type="entry name" value="HisKA"/>
    <property type="match status" value="1"/>
</dbReference>
<dbReference type="InterPro" id="IPR003594">
    <property type="entry name" value="HATPase_dom"/>
</dbReference>
<keyword evidence="6" id="KW-1185">Reference proteome</keyword>
<dbReference type="Pfam" id="PF02518">
    <property type="entry name" value="HATPase_c"/>
    <property type="match status" value="1"/>
</dbReference>
<dbReference type="EC" id="2.7.13.3" evidence="2"/>
<keyword evidence="3" id="KW-0597">Phosphoprotein</keyword>
<dbReference type="InterPro" id="IPR013783">
    <property type="entry name" value="Ig-like_fold"/>
</dbReference>
<dbReference type="InterPro" id="IPR003661">
    <property type="entry name" value="HisK_dim/P_dom"/>
</dbReference>
<gene>
    <name evidence="5" type="ORF">J3U88_27885</name>
</gene>
<dbReference type="Gene3D" id="2.60.40.10">
    <property type="entry name" value="Immunoglobulins"/>
    <property type="match status" value="1"/>
</dbReference>
<evidence type="ECO:0000256" key="2">
    <source>
        <dbReference type="ARBA" id="ARBA00012438"/>
    </source>
</evidence>
<dbReference type="EMBL" id="JAFREP010000034">
    <property type="protein sequence ID" value="MBO1322325.1"/>
    <property type="molecule type" value="Genomic_DNA"/>
</dbReference>
<dbReference type="InterPro" id="IPR005467">
    <property type="entry name" value="His_kinase_dom"/>
</dbReference>
<accession>A0A8J7QN76</accession>
<evidence type="ECO:0000313" key="5">
    <source>
        <dbReference type="EMBL" id="MBO1322325.1"/>
    </source>
</evidence>
<dbReference type="SUPFAM" id="SSF63829">
    <property type="entry name" value="Calcium-dependent phosphotriesterase"/>
    <property type="match status" value="3"/>
</dbReference>
<evidence type="ECO:0000259" key="4">
    <source>
        <dbReference type="PROSITE" id="PS50109"/>
    </source>
</evidence>
<dbReference type="Gene3D" id="1.10.287.130">
    <property type="match status" value="1"/>
</dbReference>
<dbReference type="InterPro" id="IPR036097">
    <property type="entry name" value="HisK_dim/P_sf"/>
</dbReference>